<feature type="transmembrane region" description="Helical" evidence="6">
    <location>
        <begin position="563"/>
        <end position="585"/>
    </location>
</feature>
<keyword evidence="3" id="KW-0732">Signal</keyword>
<feature type="compositionally biased region" description="Pro residues" evidence="5">
    <location>
        <begin position="366"/>
        <end position="403"/>
    </location>
</feature>
<dbReference type="Gene3D" id="2.60.40.740">
    <property type="match status" value="1"/>
</dbReference>
<evidence type="ECO:0000313" key="11">
    <source>
        <dbReference type="Proteomes" id="UP000435060"/>
    </source>
</evidence>
<comment type="caution">
    <text evidence="10">The sequence shown here is derived from an EMBL/GenBank/DDBJ whole genome shotgun (WGS) entry which is preliminary data.</text>
</comment>
<feature type="domain" description="SpaA-like prealbumin fold" evidence="9">
    <location>
        <begin position="412"/>
        <end position="533"/>
    </location>
</feature>
<keyword evidence="11" id="KW-1185">Reference proteome</keyword>
<reference evidence="10 11" key="1">
    <citation type="submission" date="2019-11" db="EMBL/GenBank/DDBJ databases">
        <title>Streptococcis sp. isolated from the respiratory tract of Marmot.</title>
        <authorList>
            <person name="Zhang G."/>
        </authorList>
    </citation>
    <scope>NUCLEOTIDE SEQUENCE [LARGE SCALE GENOMIC DNA]</scope>
    <source>
        <strain evidence="11">zg-86</strain>
    </source>
</reference>
<evidence type="ECO:0000256" key="3">
    <source>
        <dbReference type="ARBA" id="ARBA00022729"/>
    </source>
</evidence>
<dbReference type="Gene3D" id="2.60.40.10">
    <property type="entry name" value="Immunoglobulins"/>
    <property type="match status" value="2"/>
</dbReference>
<keyword evidence="1" id="KW-0134">Cell wall</keyword>
<dbReference type="Proteomes" id="UP000435060">
    <property type="component" value="Unassembled WGS sequence"/>
</dbReference>
<protein>
    <submittedName>
        <fullName evidence="10">SpaH/EbpB family LPXTG-anchored major pilin</fullName>
    </submittedName>
</protein>
<keyword evidence="2" id="KW-0964">Secreted</keyword>
<dbReference type="Pfam" id="PF00746">
    <property type="entry name" value="Gram_pos_anchor"/>
    <property type="match status" value="1"/>
</dbReference>
<dbReference type="InterPro" id="IPR026466">
    <property type="entry name" value="Fim_isopep_form_D2_dom"/>
</dbReference>
<evidence type="ECO:0000256" key="4">
    <source>
        <dbReference type="ARBA" id="ARBA00023088"/>
    </source>
</evidence>
<evidence type="ECO:0000256" key="2">
    <source>
        <dbReference type="ARBA" id="ARBA00022525"/>
    </source>
</evidence>
<sequence>MIKRKRRFNVKKQKQLIHLGVLAVLLGGVVAPLAQPFSPVTSVAAEGPITTKEIPATTKINIYKLRADSYSKLIENRDGQKLSAEALKELGTNVTPLKGVTFKWYKITDGATDDMLRKMTKEELDVKYTKNGSTGVTDSEGLTSFSVSKEDNGTYWVIEESAPATVSSAYAVPFRISFPMGTSDGSGYLSEVNVYPKNVESSFPVPDKDVESVGQNEGSYNIGDAINFHLKGTIPKNIHNYSKYQFDDTLDPQLDYEGIGDVKVGTKILTVNEHYTVDWSADTRTVKVSLTEAGLKWVSDNVPVANRGQQQDNAALDKAENTDAAPYIDVTLKAKINDKAVLGKPIANKTQIEFNNRGGNHGEELTPPPGEDTPPPGTPGVPPTTPPAPPGEDTPPPTPPTPPVYVYTGGKKFVKVGEKETDKLAGAEFKLYDNKEAVEAMKWTAGLLAANKDAIATGKFVNATEGKEIILKSATDGSFEIKGLKYDPIGTTGELATAGNGSKKYYLQEIKAPAGYVVLADRIEFEVNQTSYNKTPTTIESNTGDADPQNVKNNKRPNIPHTGGIGTIIFVVSGLALMGLALFGLKKDKKHS</sequence>
<accession>A0ABW9R551</accession>
<dbReference type="NCBIfam" id="NF033902">
    <property type="entry name" value="iso_D2_wall_anc"/>
    <property type="match status" value="1"/>
</dbReference>
<proteinExistence type="predicted"/>
<name>A0ABW9R551_9STRE</name>
<keyword evidence="6" id="KW-0472">Membrane</keyword>
<dbReference type="Pfam" id="PF16555">
    <property type="entry name" value="GramPos_pilinD1"/>
    <property type="match status" value="1"/>
</dbReference>
<gene>
    <name evidence="10" type="ORF">GGG87_08735</name>
</gene>
<dbReference type="InterPro" id="IPR032364">
    <property type="entry name" value="GramPos_pilinD1_N"/>
</dbReference>
<feature type="compositionally biased region" description="Polar residues" evidence="5">
    <location>
        <begin position="534"/>
        <end position="544"/>
    </location>
</feature>
<keyword evidence="4" id="KW-0572">Peptidoglycan-anchor</keyword>
<evidence type="ECO:0000256" key="5">
    <source>
        <dbReference type="SAM" id="MobiDB-lite"/>
    </source>
</evidence>
<evidence type="ECO:0000256" key="6">
    <source>
        <dbReference type="SAM" id="Phobius"/>
    </source>
</evidence>
<dbReference type="NCBIfam" id="TIGR04226">
    <property type="entry name" value="RrgB_K2N_iso_D2"/>
    <property type="match status" value="1"/>
</dbReference>
<feature type="region of interest" description="Disordered" evidence="5">
    <location>
        <begin position="534"/>
        <end position="558"/>
    </location>
</feature>
<dbReference type="InterPro" id="IPR013783">
    <property type="entry name" value="Ig-like_fold"/>
</dbReference>
<evidence type="ECO:0000313" key="10">
    <source>
        <dbReference type="EMBL" id="MTB65080.1"/>
    </source>
</evidence>
<evidence type="ECO:0000259" key="7">
    <source>
        <dbReference type="Pfam" id="PF00746"/>
    </source>
</evidence>
<evidence type="ECO:0000259" key="9">
    <source>
        <dbReference type="Pfam" id="PF17802"/>
    </source>
</evidence>
<keyword evidence="6" id="KW-0812">Transmembrane</keyword>
<feature type="region of interest" description="Disordered" evidence="5">
    <location>
        <begin position="352"/>
        <end position="404"/>
    </location>
</feature>
<evidence type="ECO:0000259" key="8">
    <source>
        <dbReference type="Pfam" id="PF16555"/>
    </source>
</evidence>
<evidence type="ECO:0000256" key="1">
    <source>
        <dbReference type="ARBA" id="ARBA00022512"/>
    </source>
</evidence>
<feature type="domain" description="Gram-positive cocci surface proteins LPxTG" evidence="7">
    <location>
        <begin position="552"/>
        <end position="590"/>
    </location>
</feature>
<dbReference type="EMBL" id="WLCG01000012">
    <property type="protein sequence ID" value="MTB65080.1"/>
    <property type="molecule type" value="Genomic_DNA"/>
</dbReference>
<keyword evidence="6" id="KW-1133">Transmembrane helix</keyword>
<dbReference type="Pfam" id="PF17802">
    <property type="entry name" value="SpaA"/>
    <property type="match status" value="1"/>
</dbReference>
<dbReference type="NCBIfam" id="TIGR01167">
    <property type="entry name" value="LPXTG_anchor"/>
    <property type="match status" value="1"/>
</dbReference>
<organism evidence="10 11">
    <name type="scientific">Streptococcus zhangguiae</name>
    <dbReference type="NCBI Taxonomy" id="2664091"/>
    <lineage>
        <taxon>Bacteria</taxon>
        <taxon>Bacillati</taxon>
        <taxon>Bacillota</taxon>
        <taxon>Bacilli</taxon>
        <taxon>Lactobacillales</taxon>
        <taxon>Streptococcaceae</taxon>
        <taxon>Streptococcus</taxon>
    </lineage>
</organism>
<feature type="domain" description="Gram-positive pilin subunit D1 N-terminal" evidence="8">
    <location>
        <begin position="56"/>
        <end position="199"/>
    </location>
</feature>
<dbReference type="InterPro" id="IPR048052">
    <property type="entry name" value="FM1-like"/>
</dbReference>
<dbReference type="InterPro" id="IPR019931">
    <property type="entry name" value="LPXTG_anchor"/>
</dbReference>
<dbReference type="InterPro" id="IPR041033">
    <property type="entry name" value="SpaA_PFL_dom_1"/>
</dbReference>